<reference evidence="1" key="2">
    <citation type="submission" date="2011-02" db="EMBL/GenBank/DDBJ databases">
        <authorList>
            <person name="MacLean D."/>
        </authorList>
    </citation>
    <scope>NUCLEOTIDE SEQUENCE</scope>
</reference>
<dbReference type="EMBL" id="FR824142">
    <property type="protein sequence ID" value="CCA20531.1"/>
    <property type="molecule type" value="Genomic_DNA"/>
</dbReference>
<organism evidence="1">
    <name type="scientific">Albugo laibachii Nc14</name>
    <dbReference type="NCBI Taxonomy" id="890382"/>
    <lineage>
        <taxon>Eukaryota</taxon>
        <taxon>Sar</taxon>
        <taxon>Stramenopiles</taxon>
        <taxon>Oomycota</taxon>
        <taxon>Peronosporomycetes</taxon>
        <taxon>Albuginales</taxon>
        <taxon>Albuginaceae</taxon>
        <taxon>Albugo</taxon>
    </lineage>
</organism>
<sequence>MEVLTVQQRLSSKRGGQLCEYRLIRRLGNGKSFIVYKAERISDTGTIALKKDCNYRCNGCSGTRQNTKGGPIIAVSSA</sequence>
<protein>
    <submittedName>
        <fullName evidence="1">AlNc14C53G4088 protein</fullName>
    </submittedName>
    <submittedName>
        <fullName evidence="2">AlNc14C97G5891 protein</fullName>
    </submittedName>
</protein>
<dbReference type="EMBL" id="FR824098">
    <property type="protein sequence ID" value="CCA18574.1"/>
    <property type="molecule type" value="Genomic_DNA"/>
</dbReference>
<reference evidence="1" key="1">
    <citation type="journal article" date="2011" name="PLoS Biol.">
        <title>Gene gain and loss during evolution of obligate parasitism in the white rust pathogen of Arabidopsis thaliana.</title>
        <authorList>
            <person name="Kemen E."/>
            <person name="Gardiner A."/>
            <person name="Schultz-Larsen T."/>
            <person name="Kemen A.C."/>
            <person name="Balmuth A.L."/>
            <person name="Robert-Seilaniantz A."/>
            <person name="Bailey K."/>
            <person name="Holub E."/>
            <person name="Studholme D.J."/>
            <person name="Maclean D."/>
            <person name="Jones J.D."/>
        </authorList>
    </citation>
    <scope>NUCLEOTIDE SEQUENCE</scope>
</reference>
<accession>F0WBP7</accession>
<gene>
    <name evidence="1" type="primary">AlNc14C53G4088</name>
    <name evidence="2" type="synonym">AlNc14C97G5891</name>
    <name evidence="1" type="ORF">ALNC14_047170</name>
    <name evidence="2" type="ORF">ALNC14_066740</name>
</gene>
<proteinExistence type="predicted"/>
<name>F0WBP7_9STRA</name>
<dbReference type="AlphaFoldDB" id="F0WBP7"/>
<evidence type="ECO:0000313" key="1">
    <source>
        <dbReference type="EMBL" id="CCA18574.1"/>
    </source>
</evidence>
<dbReference type="HOGENOM" id="CLU_2627087_0_0_1"/>
<evidence type="ECO:0000313" key="2">
    <source>
        <dbReference type="EMBL" id="CCA20531.1"/>
    </source>
</evidence>